<feature type="domain" description="Peptidoglycan binding-like" evidence="2">
    <location>
        <begin position="77"/>
        <end position="134"/>
    </location>
</feature>
<accession>A0ABN3R645</accession>
<feature type="chain" id="PRO_5045629754" evidence="1">
    <location>
        <begin position="33"/>
        <end position="151"/>
    </location>
</feature>
<organism evidence="3 4">
    <name type="scientific">Streptomyces vastus</name>
    <dbReference type="NCBI Taxonomy" id="285451"/>
    <lineage>
        <taxon>Bacteria</taxon>
        <taxon>Bacillati</taxon>
        <taxon>Actinomycetota</taxon>
        <taxon>Actinomycetes</taxon>
        <taxon>Kitasatosporales</taxon>
        <taxon>Streptomycetaceae</taxon>
        <taxon>Streptomyces</taxon>
    </lineage>
</organism>
<name>A0ABN3R645_9ACTN</name>
<evidence type="ECO:0000259" key="2">
    <source>
        <dbReference type="Pfam" id="PF01471"/>
    </source>
</evidence>
<dbReference type="SUPFAM" id="SSF47090">
    <property type="entry name" value="PGBD-like"/>
    <property type="match status" value="1"/>
</dbReference>
<dbReference type="InterPro" id="IPR036365">
    <property type="entry name" value="PGBD-like_sf"/>
</dbReference>
<reference evidence="3 4" key="1">
    <citation type="journal article" date="2019" name="Int. J. Syst. Evol. Microbiol.">
        <title>The Global Catalogue of Microorganisms (GCM) 10K type strain sequencing project: providing services to taxonomists for standard genome sequencing and annotation.</title>
        <authorList>
            <consortium name="The Broad Institute Genomics Platform"/>
            <consortium name="The Broad Institute Genome Sequencing Center for Infectious Disease"/>
            <person name="Wu L."/>
            <person name="Ma J."/>
        </authorList>
    </citation>
    <scope>NUCLEOTIDE SEQUENCE [LARGE SCALE GENOMIC DNA]</scope>
    <source>
        <strain evidence="3 4">JCM 4524</strain>
    </source>
</reference>
<dbReference type="RefSeq" id="WP_344392850.1">
    <property type="nucleotide sequence ID" value="NZ_BAAASJ010000055.1"/>
</dbReference>
<evidence type="ECO:0000256" key="1">
    <source>
        <dbReference type="SAM" id="SignalP"/>
    </source>
</evidence>
<dbReference type="Pfam" id="PF01471">
    <property type="entry name" value="PG_binding_1"/>
    <property type="match status" value="1"/>
</dbReference>
<evidence type="ECO:0000313" key="4">
    <source>
        <dbReference type="Proteomes" id="UP001500151"/>
    </source>
</evidence>
<comment type="caution">
    <text evidence="3">The sequence shown here is derived from an EMBL/GenBank/DDBJ whole genome shotgun (WGS) entry which is preliminary data.</text>
</comment>
<gene>
    <name evidence="3" type="ORF">GCM10010307_48850</name>
</gene>
<dbReference type="InterPro" id="IPR002477">
    <property type="entry name" value="Peptidoglycan-bd-like"/>
</dbReference>
<keyword evidence="4" id="KW-1185">Reference proteome</keyword>
<keyword evidence="1" id="KW-0732">Signal</keyword>
<sequence>MNRNRFKVGAISAITGVISTLLVGLTASPASAATPECNTAKVTTLGTPSGRYLYLPAYNNGGGGYLFDCWMAYGTRNSGVRALQAAINHCYNHIPNLVPDGIYGDATKAAVRTVQTQHRIHVDGEYGPDTYSVMLLPLYRTVDNRFSGTCM</sequence>
<dbReference type="Gene3D" id="1.10.101.10">
    <property type="entry name" value="PGBD-like superfamily/PGBD"/>
    <property type="match status" value="1"/>
</dbReference>
<proteinExistence type="predicted"/>
<dbReference type="Proteomes" id="UP001500151">
    <property type="component" value="Unassembled WGS sequence"/>
</dbReference>
<evidence type="ECO:0000313" key="3">
    <source>
        <dbReference type="EMBL" id="GAA2644552.1"/>
    </source>
</evidence>
<protein>
    <submittedName>
        <fullName evidence="3">Peptidoglycan-binding domain-containing protein</fullName>
    </submittedName>
</protein>
<feature type="signal peptide" evidence="1">
    <location>
        <begin position="1"/>
        <end position="32"/>
    </location>
</feature>
<dbReference type="EMBL" id="BAAASJ010000055">
    <property type="protein sequence ID" value="GAA2644552.1"/>
    <property type="molecule type" value="Genomic_DNA"/>
</dbReference>
<dbReference type="InterPro" id="IPR036366">
    <property type="entry name" value="PGBDSf"/>
</dbReference>